<dbReference type="PANTHER" id="PTHR30337">
    <property type="entry name" value="COMPONENT OF ATP-DEPENDENT DSDNA EXONUCLEASE"/>
    <property type="match status" value="1"/>
</dbReference>
<dbReference type="InterPro" id="IPR050535">
    <property type="entry name" value="DNA_Repair-Maintenance_Comp"/>
</dbReference>
<evidence type="ECO:0000256" key="6">
    <source>
        <dbReference type="ARBA" id="ARBA00022839"/>
    </source>
</evidence>
<feature type="domain" description="Nuclease SbcCD subunit D C-terminal" evidence="9">
    <location>
        <begin position="283"/>
        <end position="380"/>
    </location>
</feature>
<feature type="domain" description="Calcineurin-like phosphoesterase" evidence="8">
    <location>
        <begin position="1"/>
        <end position="93"/>
    </location>
</feature>
<proteinExistence type="inferred from homology"/>
<dbReference type="Gene3D" id="3.30.160.720">
    <property type="match status" value="1"/>
</dbReference>
<comment type="similarity">
    <text evidence="1 7">Belongs to the SbcD family.</text>
</comment>
<evidence type="ECO:0000256" key="7">
    <source>
        <dbReference type="RuleBase" id="RU363069"/>
    </source>
</evidence>
<evidence type="ECO:0000313" key="11">
    <source>
        <dbReference type="Proteomes" id="UP000196573"/>
    </source>
</evidence>
<protein>
    <recommendedName>
        <fullName evidence="3 7">Nuclease SbcCD subunit D</fullName>
    </recommendedName>
</protein>
<accession>A0A1X7AQ14</accession>
<dbReference type="Proteomes" id="UP000196573">
    <property type="component" value="Unassembled WGS sequence"/>
</dbReference>
<dbReference type="NCBIfam" id="NF008206">
    <property type="entry name" value="PRK10966.1"/>
    <property type="match status" value="1"/>
</dbReference>
<dbReference type="SUPFAM" id="SSF56300">
    <property type="entry name" value="Metallo-dependent phosphatases"/>
    <property type="match status" value="1"/>
</dbReference>
<dbReference type="RefSeq" id="WP_087112843.1">
    <property type="nucleotide sequence ID" value="NZ_CBCSCN010000005.1"/>
</dbReference>
<dbReference type="Gene3D" id="3.60.21.10">
    <property type="match status" value="1"/>
</dbReference>
<evidence type="ECO:0000259" key="8">
    <source>
        <dbReference type="Pfam" id="PF00149"/>
    </source>
</evidence>
<evidence type="ECO:0000256" key="4">
    <source>
        <dbReference type="ARBA" id="ARBA00022722"/>
    </source>
</evidence>
<gene>
    <name evidence="7 10" type="primary">sbcD</name>
    <name evidence="10" type="ORF">EHSB41UT_04202</name>
</gene>
<keyword evidence="5 7" id="KW-0378">Hydrolase</keyword>
<keyword evidence="11" id="KW-1185">Reference proteome</keyword>
<dbReference type="GO" id="GO:0006310">
    <property type="term" value="P:DNA recombination"/>
    <property type="evidence" value="ECO:0007669"/>
    <property type="project" value="UniProtKB-KW"/>
</dbReference>
<dbReference type="Pfam" id="PF00149">
    <property type="entry name" value="Metallophos"/>
    <property type="match status" value="1"/>
</dbReference>
<evidence type="ECO:0000256" key="5">
    <source>
        <dbReference type="ARBA" id="ARBA00022801"/>
    </source>
</evidence>
<dbReference type="AlphaFoldDB" id="A0A1X7AQ14"/>
<keyword evidence="6 7" id="KW-0269">Exonuclease</keyword>
<dbReference type="EMBL" id="FWPT01000012">
    <property type="protein sequence ID" value="SMA50404.1"/>
    <property type="molecule type" value="Genomic_DNA"/>
</dbReference>
<keyword evidence="4 7" id="KW-0540">Nuclease</keyword>
<dbReference type="NCBIfam" id="TIGR00619">
    <property type="entry name" value="sbcd"/>
    <property type="match status" value="1"/>
</dbReference>
<dbReference type="OrthoDB" id="9773856at2"/>
<evidence type="ECO:0000256" key="1">
    <source>
        <dbReference type="ARBA" id="ARBA00010555"/>
    </source>
</evidence>
<dbReference type="GO" id="GO:0006260">
    <property type="term" value="P:DNA replication"/>
    <property type="evidence" value="ECO:0007669"/>
    <property type="project" value="UniProtKB-KW"/>
</dbReference>
<dbReference type="InterPro" id="IPR041796">
    <property type="entry name" value="Mre11_N"/>
</dbReference>
<reference evidence="10 11" key="1">
    <citation type="submission" date="2017-03" db="EMBL/GenBank/DDBJ databases">
        <authorList>
            <person name="Afonso C.L."/>
            <person name="Miller P.J."/>
            <person name="Scott M.A."/>
            <person name="Spackman E."/>
            <person name="Goraichik I."/>
            <person name="Dimitrov K.M."/>
            <person name="Suarez D.L."/>
            <person name="Swayne D.E."/>
        </authorList>
    </citation>
    <scope>NUCLEOTIDE SEQUENCE [LARGE SCALE GENOMIC DNA]</scope>
    <source>
        <strain evidence="10">SB41UT1</strain>
    </source>
</reference>
<keyword evidence="7" id="KW-0235">DNA replication</keyword>
<dbReference type="InterPro" id="IPR004843">
    <property type="entry name" value="Calcineurin-like_PHP"/>
</dbReference>
<keyword evidence="7" id="KW-0255">Endonuclease</keyword>
<evidence type="ECO:0000256" key="2">
    <source>
        <dbReference type="ARBA" id="ARBA00011322"/>
    </source>
</evidence>
<evidence type="ECO:0000259" key="9">
    <source>
        <dbReference type="Pfam" id="PF12320"/>
    </source>
</evidence>
<dbReference type="Pfam" id="PF12320">
    <property type="entry name" value="SbcD_C"/>
    <property type="match status" value="1"/>
</dbReference>
<dbReference type="InterPro" id="IPR004593">
    <property type="entry name" value="SbcD"/>
</dbReference>
<evidence type="ECO:0000313" key="10">
    <source>
        <dbReference type="EMBL" id="SMA50404.1"/>
    </source>
</evidence>
<comment type="subunit">
    <text evidence="2 7">Heterodimer of SbcC and SbcD.</text>
</comment>
<dbReference type="InterPro" id="IPR029052">
    <property type="entry name" value="Metallo-depent_PP-like"/>
</dbReference>
<sequence>MRILHTSDWHLGQHFMGKTREQEHRLFLDWLLNTVKEHRVDAVIIAGDVFDTGVPPSYARTAYNQFIVDLQRAGDGRCQLVVLGGNHDSVATLHESKSLLSCLNTVVVGGAGQDPEQQVMVLNDREGQPGAVLCAVPYIRPRDVLASRAGDSGEDKQQALLTAMTEHYRAVYQHAERQAELLKVPVVATGHLTTVGGKLSESVREIYIGTLSAFPASAFPPASYIALGHLHRGQKVSDHDHIRYSGSPIPLSFDECSAGKQVLLVDFVGDRLEAITELDIPLFRRLASLSGDIESLKAQLQSIADEKAADDLNPWVEIQVDDKSWINDLQSVIEAFTAELPVEVLRVRRKRQQAAATLALEERETLAELQVEDVFTRRLQIAELDEKSSEKLTGAFRELVAELEDEKLLGEVIEHKSSKVSQEEKPV</sequence>
<name>A0A1X7AQ14_9GAMM</name>
<comment type="function">
    <text evidence="7">SbcCD cleaves DNA hairpin structures. These structures can inhibit DNA replication and are intermediates in certain DNA recombination reactions. The complex acts as a 3'-&gt;5' double strand exonuclease that can open hairpins. It also has a 5' single-strand endonuclease activity.</text>
</comment>
<dbReference type="GO" id="GO:0008408">
    <property type="term" value="F:3'-5' exonuclease activity"/>
    <property type="evidence" value="ECO:0007669"/>
    <property type="project" value="InterPro"/>
</dbReference>
<dbReference type="PANTHER" id="PTHR30337:SF0">
    <property type="entry name" value="NUCLEASE SBCCD SUBUNIT D"/>
    <property type="match status" value="1"/>
</dbReference>
<dbReference type="CDD" id="cd00840">
    <property type="entry name" value="MPP_Mre11_N"/>
    <property type="match status" value="1"/>
</dbReference>
<dbReference type="GO" id="GO:0004519">
    <property type="term" value="F:endonuclease activity"/>
    <property type="evidence" value="ECO:0007669"/>
    <property type="project" value="UniProtKB-KW"/>
</dbReference>
<dbReference type="InterPro" id="IPR026843">
    <property type="entry name" value="SbcD_C"/>
</dbReference>
<organism evidence="10 11">
    <name type="scientific">Parendozoicomonas haliclonae</name>
    <dbReference type="NCBI Taxonomy" id="1960125"/>
    <lineage>
        <taxon>Bacteria</taxon>
        <taxon>Pseudomonadati</taxon>
        <taxon>Pseudomonadota</taxon>
        <taxon>Gammaproteobacteria</taxon>
        <taxon>Oceanospirillales</taxon>
        <taxon>Endozoicomonadaceae</taxon>
        <taxon>Parendozoicomonas</taxon>
    </lineage>
</organism>
<evidence type="ECO:0000256" key="3">
    <source>
        <dbReference type="ARBA" id="ARBA00013365"/>
    </source>
</evidence>
<keyword evidence="7" id="KW-0233">DNA recombination</keyword>